<accession>A0ABU7LTD4</accession>
<gene>
    <name evidence="2" type="ORF">V0U79_10770</name>
</gene>
<name>A0ABU7LTD4_9PROT</name>
<dbReference type="RefSeq" id="WP_330199517.1">
    <property type="nucleotide sequence ID" value="NZ_JAZDRP010000006.1"/>
</dbReference>
<protein>
    <submittedName>
        <fullName evidence="2">Uncharacterized protein</fullName>
    </submittedName>
</protein>
<reference evidence="2 3" key="1">
    <citation type="submission" date="2024-01" db="EMBL/GenBank/DDBJ databases">
        <title>Hyphobacterium bacterium isolated from marine sediment.</title>
        <authorList>
            <person name="Zhao S."/>
        </authorList>
    </citation>
    <scope>NUCLEOTIDE SEQUENCE [LARGE SCALE GENOMIC DNA]</scope>
    <source>
        <strain evidence="3">HN65</strain>
    </source>
</reference>
<evidence type="ECO:0000313" key="2">
    <source>
        <dbReference type="EMBL" id="MEE2526854.1"/>
    </source>
</evidence>
<organism evidence="2 3">
    <name type="scientific">Hyphobacterium lacteum</name>
    <dbReference type="NCBI Taxonomy" id="3116575"/>
    <lineage>
        <taxon>Bacteria</taxon>
        <taxon>Pseudomonadati</taxon>
        <taxon>Pseudomonadota</taxon>
        <taxon>Alphaproteobacteria</taxon>
        <taxon>Maricaulales</taxon>
        <taxon>Maricaulaceae</taxon>
        <taxon>Hyphobacterium</taxon>
    </lineage>
</organism>
<dbReference type="Proteomes" id="UP001354971">
    <property type="component" value="Unassembled WGS sequence"/>
</dbReference>
<proteinExistence type="predicted"/>
<keyword evidence="1" id="KW-1133">Transmembrane helix</keyword>
<evidence type="ECO:0000313" key="3">
    <source>
        <dbReference type="Proteomes" id="UP001354971"/>
    </source>
</evidence>
<dbReference type="EMBL" id="JAZDRP010000006">
    <property type="protein sequence ID" value="MEE2526854.1"/>
    <property type="molecule type" value="Genomic_DNA"/>
</dbReference>
<comment type="caution">
    <text evidence="2">The sequence shown here is derived from an EMBL/GenBank/DDBJ whole genome shotgun (WGS) entry which is preliminary data.</text>
</comment>
<keyword evidence="1" id="KW-0812">Transmembrane</keyword>
<keyword evidence="1" id="KW-0472">Membrane</keyword>
<feature type="transmembrane region" description="Helical" evidence="1">
    <location>
        <begin position="12"/>
        <end position="32"/>
    </location>
</feature>
<evidence type="ECO:0000256" key="1">
    <source>
        <dbReference type="SAM" id="Phobius"/>
    </source>
</evidence>
<sequence>MTTAIKRQNWLAVGLEFVIVVLGVVIGFQFSLNSGNRADRREEQRILAQLDAEIAGAIEQTEQFLRGRELRLELLSQTAQVIQSDENQDLTAPQCDGIRDSHVPFFDNVEVQTVDELTNSGATRVLQATGLRGLIFEYSRVHAGNREVMLFIQQSMISLPDNFPNSIRYEARSDAYGAGIPICNVEAMAASIEFQNALFGNIQRVTALRDFTRRELNALVALRESLNSLNEESE</sequence>
<keyword evidence="3" id="KW-1185">Reference proteome</keyword>